<dbReference type="Proteomes" id="UP000254031">
    <property type="component" value="Unassembled WGS sequence"/>
</dbReference>
<proteinExistence type="predicted"/>
<dbReference type="EMBL" id="UGPL01000006">
    <property type="protein sequence ID" value="STY66542.1"/>
    <property type="molecule type" value="Genomic_DNA"/>
</dbReference>
<feature type="transmembrane region" description="Helical" evidence="7">
    <location>
        <begin position="154"/>
        <end position="172"/>
    </location>
</feature>
<dbReference type="GO" id="GO:0005886">
    <property type="term" value="C:plasma membrane"/>
    <property type="evidence" value="ECO:0007669"/>
    <property type="project" value="UniProtKB-SubCell"/>
</dbReference>
<dbReference type="SUPFAM" id="SSF103473">
    <property type="entry name" value="MFS general substrate transporter"/>
    <property type="match status" value="1"/>
</dbReference>
<dbReference type="AlphaFoldDB" id="A0A378NDN6"/>
<dbReference type="InterPro" id="IPR050171">
    <property type="entry name" value="MFS_Transporters"/>
</dbReference>
<dbReference type="PANTHER" id="PTHR23517:SF3">
    <property type="entry name" value="INTEGRAL MEMBRANE TRANSPORT PROTEIN"/>
    <property type="match status" value="1"/>
</dbReference>
<gene>
    <name evidence="8" type="ORF">NCTC9380_01859</name>
</gene>
<feature type="transmembrane region" description="Helical" evidence="7">
    <location>
        <begin position="221"/>
        <end position="247"/>
    </location>
</feature>
<dbReference type="Pfam" id="PF07690">
    <property type="entry name" value="MFS_1"/>
    <property type="match status" value="1"/>
</dbReference>
<keyword evidence="4 7" id="KW-0812">Transmembrane</keyword>
<dbReference type="GO" id="GO:0022857">
    <property type="term" value="F:transmembrane transporter activity"/>
    <property type="evidence" value="ECO:0007669"/>
    <property type="project" value="InterPro"/>
</dbReference>
<feature type="transmembrane region" description="Helical" evidence="7">
    <location>
        <begin position="259"/>
        <end position="275"/>
    </location>
</feature>
<keyword evidence="3" id="KW-1003">Cell membrane</keyword>
<feature type="transmembrane region" description="Helical" evidence="7">
    <location>
        <begin position="313"/>
        <end position="332"/>
    </location>
</feature>
<feature type="transmembrane region" description="Helical" evidence="7">
    <location>
        <begin position="353"/>
        <end position="371"/>
    </location>
</feature>
<dbReference type="InterPro" id="IPR036259">
    <property type="entry name" value="MFS_trans_sf"/>
</dbReference>
<evidence type="ECO:0000256" key="3">
    <source>
        <dbReference type="ARBA" id="ARBA00022475"/>
    </source>
</evidence>
<feature type="transmembrane region" description="Helical" evidence="7">
    <location>
        <begin position="108"/>
        <end position="133"/>
    </location>
</feature>
<accession>A0A378NDN6</accession>
<comment type="subcellular location">
    <subcellularLocation>
        <location evidence="1">Cell membrane</location>
        <topology evidence="1">Multi-pass membrane protein</topology>
    </subcellularLocation>
</comment>
<name>A0A378NDN6_MANHA</name>
<protein>
    <submittedName>
        <fullName evidence="8">Multidrug resistance protein MdtH</fullName>
    </submittedName>
</protein>
<evidence type="ECO:0000313" key="9">
    <source>
        <dbReference type="Proteomes" id="UP000254031"/>
    </source>
</evidence>
<organism evidence="8 9">
    <name type="scientific">Mannheimia haemolytica</name>
    <name type="common">Pasteurella haemolytica</name>
    <dbReference type="NCBI Taxonomy" id="75985"/>
    <lineage>
        <taxon>Bacteria</taxon>
        <taxon>Pseudomonadati</taxon>
        <taxon>Pseudomonadota</taxon>
        <taxon>Gammaproteobacteria</taxon>
        <taxon>Pasteurellales</taxon>
        <taxon>Pasteurellaceae</taxon>
        <taxon>Mannheimia</taxon>
    </lineage>
</organism>
<evidence type="ECO:0000313" key="8">
    <source>
        <dbReference type="EMBL" id="STY66542.1"/>
    </source>
</evidence>
<keyword evidence="2" id="KW-0813">Transport</keyword>
<dbReference type="Gene3D" id="1.20.1250.20">
    <property type="entry name" value="MFS general substrate transporter like domains"/>
    <property type="match status" value="1"/>
</dbReference>
<dbReference type="PANTHER" id="PTHR23517">
    <property type="entry name" value="RESISTANCE PROTEIN MDTM, PUTATIVE-RELATED-RELATED"/>
    <property type="match status" value="1"/>
</dbReference>
<keyword evidence="6 7" id="KW-0472">Membrane</keyword>
<feature type="transmembrane region" description="Helical" evidence="7">
    <location>
        <begin position="287"/>
        <end position="307"/>
    </location>
</feature>
<evidence type="ECO:0000256" key="6">
    <source>
        <dbReference type="ARBA" id="ARBA00023136"/>
    </source>
</evidence>
<evidence type="ECO:0000256" key="4">
    <source>
        <dbReference type="ARBA" id="ARBA00022692"/>
    </source>
</evidence>
<dbReference type="InterPro" id="IPR011701">
    <property type="entry name" value="MFS"/>
</dbReference>
<evidence type="ECO:0000256" key="1">
    <source>
        <dbReference type="ARBA" id="ARBA00004651"/>
    </source>
</evidence>
<feature type="transmembrane region" description="Helical" evidence="7">
    <location>
        <begin position="84"/>
        <end position="102"/>
    </location>
</feature>
<keyword evidence="5 7" id="KW-1133">Transmembrane helix</keyword>
<reference evidence="8 9" key="1">
    <citation type="submission" date="2018-06" db="EMBL/GenBank/DDBJ databases">
        <authorList>
            <consortium name="Pathogen Informatics"/>
            <person name="Doyle S."/>
        </authorList>
    </citation>
    <scope>NUCLEOTIDE SEQUENCE [LARGE SCALE GENOMIC DNA]</scope>
    <source>
        <strain evidence="8 9">NCTC9380</strain>
    </source>
</reference>
<evidence type="ECO:0000256" key="5">
    <source>
        <dbReference type="ARBA" id="ARBA00022989"/>
    </source>
</evidence>
<sequence>MIGVDLKGRITALYLTNSTILNVFRKTITPTPFYFHHRLFFNAKRVFLLFKLDNAQIAFFLSLLLFCNQALAILAGIWGDRYGLAKMMLLGCLLDVVAYMLFLAADNYLILLLATTCFGLGSCLFGTNARACLLAIAGDEYAAKTRLQGKYLKVTSMSSMLAPLIIIPFIRFEMIETLIWICFILEAGLFAFMVKPFYSVEGVNGGVKFRFAQIKEIINKEFLFAHLMLFVPLSVASSYFIIFPYLFDNVLHAPEHSPIALFINGVLTVSLQSTFSRKINLTKQQLIWISPLLAVAIIAPWFIAVKVATLTAAYIYTVIFTVVEVYALTAMANLLVKFDNGKNRGFIFGSSRLILSITTMMTMNLVPLVFLV</sequence>
<evidence type="ECO:0000256" key="7">
    <source>
        <dbReference type="SAM" id="Phobius"/>
    </source>
</evidence>
<feature type="transmembrane region" description="Helical" evidence="7">
    <location>
        <begin position="178"/>
        <end position="200"/>
    </location>
</feature>
<feature type="transmembrane region" description="Helical" evidence="7">
    <location>
        <begin position="57"/>
        <end position="77"/>
    </location>
</feature>
<evidence type="ECO:0000256" key="2">
    <source>
        <dbReference type="ARBA" id="ARBA00022448"/>
    </source>
</evidence>